<feature type="compositionally biased region" description="Polar residues" evidence="1">
    <location>
        <begin position="1"/>
        <end position="12"/>
    </location>
</feature>
<reference evidence="3" key="1">
    <citation type="journal article" date="2012" name="Mol. Plant Microbe Interact.">
        <title>A highly conserved effector in Fusarium oxysporum is required for full virulence on Arabidopsis.</title>
        <authorList>
            <person name="Thatcher L.F."/>
            <person name="Gardiner D.M."/>
            <person name="Kazan K."/>
            <person name="Manners J."/>
        </authorList>
    </citation>
    <scope>NUCLEOTIDE SEQUENCE [LARGE SCALE GENOMIC DNA]</scope>
    <source>
        <strain evidence="3">Fo5176</strain>
    </source>
</reference>
<dbReference type="AlphaFoldDB" id="A0A0D2XM76"/>
<protein>
    <submittedName>
        <fullName evidence="2">Uncharacterized protein</fullName>
    </submittedName>
</protein>
<evidence type="ECO:0000313" key="2">
    <source>
        <dbReference type="EnsemblFungi" id="FOXG_05051P0"/>
    </source>
</evidence>
<reference evidence="2" key="2">
    <citation type="submission" date="2025-08" db="UniProtKB">
        <authorList>
            <consortium name="EnsemblFungi"/>
        </authorList>
    </citation>
    <scope>IDENTIFICATION</scope>
    <source>
        <strain evidence="2">4287 / CBS 123668 / FGSC 9935 / NRRL 34936</strain>
    </source>
</reference>
<feature type="region of interest" description="Disordered" evidence="1">
    <location>
        <begin position="1"/>
        <end position="74"/>
    </location>
</feature>
<evidence type="ECO:0000313" key="3">
    <source>
        <dbReference type="Proteomes" id="UP000002489"/>
    </source>
</evidence>
<name>A0A0D2XM76_FUSOF</name>
<gene>
    <name evidence="2" type="primary">28947055</name>
</gene>
<dbReference type="Gene3D" id="3.30.160.60">
    <property type="entry name" value="Classic Zinc Finger"/>
    <property type="match status" value="1"/>
</dbReference>
<dbReference type="EnsemblFungi" id="FOXG_05051T0">
    <property type="protein sequence ID" value="FOXG_05051P0"/>
    <property type="gene ID" value="FOXG_05051"/>
</dbReference>
<feature type="compositionally biased region" description="Low complexity" evidence="1">
    <location>
        <begin position="13"/>
        <end position="25"/>
    </location>
</feature>
<feature type="compositionally biased region" description="Polar residues" evidence="1">
    <location>
        <begin position="84"/>
        <end position="94"/>
    </location>
</feature>
<feature type="compositionally biased region" description="Polar residues" evidence="1">
    <location>
        <begin position="31"/>
        <end position="61"/>
    </location>
</feature>
<sequence>MGSNYWNNNSWYDASSPQDQASSPSGYSFDYYQSQPLVRYGSSGSNSQASTRGPESPTDGSHYTLHGSPTMDDAVYQQSPSYQQHYTSGQTRAGESSVPRGESGNDWPVSCLHPGCTARPFKRTADLIRHYKNTHAPESSKDVYLCDYPRCTRFREPFHRRDHFRDHLREYHCEDIMKRGATVNEEWLEGRYTPSTWWRCPRCLVRVNISKHGYECPGCKTSCESKRKEKRRSRS</sequence>
<proteinExistence type="predicted"/>
<accession>A0A0D2XM76</accession>
<feature type="region of interest" description="Disordered" evidence="1">
    <location>
        <begin position="84"/>
        <end position="103"/>
    </location>
</feature>
<evidence type="ECO:0000256" key="1">
    <source>
        <dbReference type="SAM" id="MobiDB-lite"/>
    </source>
</evidence>
<organism evidence="2 3">
    <name type="scientific">Fusarium oxysporum (strain Fo5176)</name>
    <name type="common">Fusarium vascular wilt</name>
    <dbReference type="NCBI Taxonomy" id="660025"/>
    <lineage>
        <taxon>Eukaryota</taxon>
        <taxon>Fungi</taxon>
        <taxon>Dikarya</taxon>
        <taxon>Ascomycota</taxon>
        <taxon>Pezizomycotina</taxon>
        <taxon>Sordariomycetes</taxon>
        <taxon>Hypocreomycetidae</taxon>
        <taxon>Hypocreales</taxon>
        <taxon>Nectriaceae</taxon>
        <taxon>Fusarium</taxon>
        <taxon>Fusarium oxysporum species complex</taxon>
    </lineage>
</organism>
<dbReference type="Proteomes" id="UP000002489">
    <property type="component" value="Unassembled WGS sequence"/>
</dbReference>
<dbReference type="VEuPathDB" id="FungiDB:FOXG_05051"/>